<evidence type="ECO:0000313" key="8">
    <source>
        <dbReference type="EMBL" id="KAG5638560.1"/>
    </source>
</evidence>
<gene>
    <name evidence="8" type="ORF">H0H81_011906</name>
</gene>
<dbReference type="InterPro" id="IPR033121">
    <property type="entry name" value="PEPTIDASE_A1"/>
</dbReference>
<reference evidence="8" key="1">
    <citation type="submission" date="2021-02" db="EMBL/GenBank/DDBJ databases">
        <authorList>
            <person name="Nieuwenhuis M."/>
            <person name="Van De Peppel L.J.J."/>
        </authorList>
    </citation>
    <scope>NUCLEOTIDE SEQUENCE</scope>
    <source>
        <strain evidence="8">D49</strain>
    </source>
</reference>
<keyword evidence="9" id="KW-1185">Reference proteome</keyword>
<dbReference type="Proteomes" id="UP000717328">
    <property type="component" value="Unassembled WGS sequence"/>
</dbReference>
<feature type="active site" evidence="3">
    <location>
        <position position="103"/>
    </location>
</feature>
<evidence type="ECO:0000256" key="5">
    <source>
        <dbReference type="RuleBase" id="RU000454"/>
    </source>
</evidence>
<evidence type="ECO:0000256" key="1">
    <source>
        <dbReference type="ARBA" id="ARBA00007447"/>
    </source>
</evidence>
<feature type="domain" description="Peptidase A1" evidence="7">
    <location>
        <begin position="85"/>
        <end position="382"/>
    </location>
</feature>
<dbReference type="PANTHER" id="PTHR47966">
    <property type="entry name" value="BETA-SITE APP-CLEAVING ENZYME, ISOFORM A-RELATED"/>
    <property type="match status" value="1"/>
</dbReference>
<accession>A0A9P7G0E8</accession>
<dbReference type="AlphaFoldDB" id="A0A9P7G0E8"/>
<evidence type="ECO:0000256" key="4">
    <source>
        <dbReference type="PIRSR" id="PIRSR601461-2"/>
    </source>
</evidence>
<evidence type="ECO:0000256" key="2">
    <source>
        <dbReference type="ARBA" id="ARBA00022750"/>
    </source>
</evidence>
<keyword evidence="5" id="KW-0378">Hydrolase</keyword>
<feature type="active site" evidence="3">
    <location>
        <position position="286"/>
    </location>
</feature>
<dbReference type="Gene3D" id="2.40.70.10">
    <property type="entry name" value="Acid Proteases"/>
    <property type="match status" value="2"/>
</dbReference>
<feature type="signal peptide" evidence="6">
    <location>
        <begin position="1"/>
        <end position="21"/>
    </location>
</feature>
<comment type="caution">
    <text evidence="8">The sequence shown here is derived from an EMBL/GenBank/DDBJ whole genome shotgun (WGS) entry which is preliminary data.</text>
</comment>
<dbReference type="PROSITE" id="PS00141">
    <property type="entry name" value="ASP_PROTEASE"/>
    <property type="match status" value="1"/>
</dbReference>
<feature type="chain" id="PRO_5040193717" description="Peptidase A1 domain-containing protein" evidence="6">
    <location>
        <begin position="22"/>
        <end position="382"/>
    </location>
</feature>
<dbReference type="SUPFAM" id="SSF50630">
    <property type="entry name" value="Acid proteases"/>
    <property type="match status" value="1"/>
</dbReference>
<dbReference type="PRINTS" id="PR00792">
    <property type="entry name" value="PEPSIN"/>
</dbReference>
<sequence length="382" mass="39657">MLSSLPLSLVILLFVSHPVIAAPSTPQGLHVPLLRRSSRVRTAADWGVWAKVQREKLSAKYGGPHHSKRSTGTNLIVNQNEDSSFYGSLAIGTPPISYNVILDTGSADLWVADASCNSTCSNVPTFDPTSSSTFVAKNSAFSIEYGSGQASGTLGSDTVQMAGFAVSNQIFAICNSISDGLLTNPVSGLLGLAFQSIAASGAMPFWQALVAGGAWDEPVMAFQLTRYVVFFTSVSLSELVSPVSSTTKEHKPSNMEAPLLWVKSTLATGGKSIQIPSGSDGYAAIDTGTTLVGGPSQYIAEFYQQIPGSAPGTGNFEGYYSYQLSSVALAYNGGNTPVPSATIGSVAATVQATGQSSATSIRNTNTLWASVVSVAAAIGLML</sequence>
<comment type="similarity">
    <text evidence="1 5">Belongs to the peptidase A1 family.</text>
</comment>
<organism evidence="8 9">
    <name type="scientific">Sphagnurus paluster</name>
    <dbReference type="NCBI Taxonomy" id="117069"/>
    <lineage>
        <taxon>Eukaryota</taxon>
        <taxon>Fungi</taxon>
        <taxon>Dikarya</taxon>
        <taxon>Basidiomycota</taxon>
        <taxon>Agaricomycotina</taxon>
        <taxon>Agaricomycetes</taxon>
        <taxon>Agaricomycetidae</taxon>
        <taxon>Agaricales</taxon>
        <taxon>Tricholomatineae</taxon>
        <taxon>Lyophyllaceae</taxon>
        <taxon>Sphagnurus</taxon>
    </lineage>
</organism>
<dbReference type="GO" id="GO:0004190">
    <property type="term" value="F:aspartic-type endopeptidase activity"/>
    <property type="evidence" value="ECO:0007669"/>
    <property type="project" value="UniProtKB-KW"/>
</dbReference>
<dbReference type="PANTHER" id="PTHR47966:SF6">
    <property type="entry name" value="PEPTIDASE A1 DOMAIN-CONTAINING PROTEIN"/>
    <property type="match status" value="1"/>
</dbReference>
<dbReference type="EMBL" id="JABCKI010005756">
    <property type="protein sequence ID" value="KAG5638560.1"/>
    <property type="molecule type" value="Genomic_DNA"/>
</dbReference>
<dbReference type="InterPro" id="IPR001969">
    <property type="entry name" value="Aspartic_peptidase_AS"/>
</dbReference>
<dbReference type="InterPro" id="IPR021109">
    <property type="entry name" value="Peptidase_aspartic_dom_sf"/>
</dbReference>
<dbReference type="OrthoDB" id="771136at2759"/>
<dbReference type="GO" id="GO:0006508">
    <property type="term" value="P:proteolysis"/>
    <property type="evidence" value="ECO:0007669"/>
    <property type="project" value="UniProtKB-KW"/>
</dbReference>
<dbReference type="Pfam" id="PF00026">
    <property type="entry name" value="Asp"/>
    <property type="match status" value="1"/>
</dbReference>
<keyword evidence="2 5" id="KW-0064">Aspartyl protease</keyword>
<dbReference type="InterPro" id="IPR001461">
    <property type="entry name" value="Aspartic_peptidase_A1"/>
</dbReference>
<name>A0A9P7G0E8_9AGAR</name>
<proteinExistence type="inferred from homology"/>
<protein>
    <recommendedName>
        <fullName evidence="7">Peptidase A1 domain-containing protein</fullName>
    </recommendedName>
</protein>
<evidence type="ECO:0000256" key="3">
    <source>
        <dbReference type="PIRSR" id="PIRSR601461-1"/>
    </source>
</evidence>
<evidence type="ECO:0000256" key="6">
    <source>
        <dbReference type="SAM" id="SignalP"/>
    </source>
</evidence>
<dbReference type="FunFam" id="2.40.70.10:FF:000008">
    <property type="entry name" value="Cathepsin D"/>
    <property type="match status" value="1"/>
</dbReference>
<keyword evidence="4" id="KW-1015">Disulfide bond</keyword>
<keyword evidence="5" id="KW-0645">Protease</keyword>
<evidence type="ECO:0000259" key="7">
    <source>
        <dbReference type="PROSITE" id="PS51767"/>
    </source>
</evidence>
<keyword evidence="6" id="KW-0732">Signal</keyword>
<dbReference type="CDD" id="cd05471">
    <property type="entry name" value="pepsin_like"/>
    <property type="match status" value="1"/>
</dbReference>
<evidence type="ECO:0000313" key="9">
    <source>
        <dbReference type="Proteomes" id="UP000717328"/>
    </source>
</evidence>
<reference evidence="8" key="2">
    <citation type="submission" date="2021-10" db="EMBL/GenBank/DDBJ databases">
        <title>Phylogenomics reveals ancestral predisposition of the termite-cultivated fungus Termitomyces towards a domesticated lifestyle.</title>
        <authorList>
            <person name="Auxier B."/>
            <person name="Grum-Grzhimaylo A."/>
            <person name="Cardenas M.E."/>
            <person name="Lodge J.D."/>
            <person name="Laessoe T."/>
            <person name="Pedersen O."/>
            <person name="Smith M.E."/>
            <person name="Kuyper T.W."/>
            <person name="Franco-Molano E.A."/>
            <person name="Baroni T.J."/>
            <person name="Aanen D.K."/>
        </authorList>
    </citation>
    <scope>NUCLEOTIDE SEQUENCE</scope>
    <source>
        <strain evidence="8">D49</strain>
    </source>
</reference>
<dbReference type="PROSITE" id="PS51767">
    <property type="entry name" value="PEPTIDASE_A1"/>
    <property type="match status" value="1"/>
</dbReference>
<feature type="disulfide bond" evidence="4">
    <location>
        <begin position="116"/>
        <end position="120"/>
    </location>
</feature>
<dbReference type="InterPro" id="IPR034164">
    <property type="entry name" value="Pepsin-like_dom"/>
</dbReference>